<dbReference type="Gene3D" id="3.30.1370.50">
    <property type="entry name" value="R3H-like domain"/>
    <property type="match status" value="1"/>
</dbReference>
<dbReference type="PROSITE" id="PS51061">
    <property type="entry name" value="R3H"/>
    <property type="match status" value="1"/>
</dbReference>
<dbReference type="SUPFAM" id="SSF82708">
    <property type="entry name" value="R3H domain"/>
    <property type="match status" value="1"/>
</dbReference>
<dbReference type="STRING" id="1802164.A3H51_01055"/>
<dbReference type="InterPro" id="IPR034079">
    <property type="entry name" value="R3H_KhpB"/>
</dbReference>
<name>A0A1G2HKQ2_9BACT</name>
<sequence>MTSKVAKQLRDDIQELLEKGGFNLLQAPEVNEEDGRLIASVFIDEPRQLIGERGKNLNALQHIIRLIARNKYGDETVVDVDINGYKRKRMEFLRDMALSVRQRALKEHKDIEMEPMTAFDRRAVHSALTEYSDVETESTGEGFERRVVVKLRKT</sequence>
<evidence type="ECO:0000313" key="2">
    <source>
        <dbReference type="EMBL" id="OGZ63056.1"/>
    </source>
</evidence>
<dbReference type="AlphaFoldDB" id="A0A1G2HKQ2"/>
<evidence type="ECO:0000259" key="1">
    <source>
        <dbReference type="PROSITE" id="PS51061"/>
    </source>
</evidence>
<dbReference type="Gene3D" id="3.30.300.20">
    <property type="match status" value="1"/>
</dbReference>
<dbReference type="PANTHER" id="PTHR35800">
    <property type="entry name" value="PROTEIN JAG"/>
    <property type="match status" value="1"/>
</dbReference>
<dbReference type="Pfam" id="PF01424">
    <property type="entry name" value="R3H"/>
    <property type="match status" value="1"/>
</dbReference>
<evidence type="ECO:0000313" key="3">
    <source>
        <dbReference type="Proteomes" id="UP000178509"/>
    </source>
</evidence>
<dbReference type="InterPro" id="IPR001374">
    <property type="entry name" value="R3H_dom"/>
</dbReference>
<dbReference type="InterPro" id="IPR015946">
    <property type="entry name" value="KH_dom-like_a/b"/>
</dbReference>
<dbReference type="GO" id="GO:0003723">
    <property type="term" value="F:RNA binding"/>
    <property type="evidence" value="ECO:0007669"/>
    <property type="project" value="InterPro"/>
</dbReference>
<protein>
    <recommendedName>
        <fullName evidence="1">R3H domain-containing protein</fullName>
    </recommendedName>
</protein>
<dbReference type="EMBL" id="MHOJ01000003">
    <property type="protein sequence ID" value="OGZ63056.1"/>
    <property type="molecule type" value="Genomic_DNA"/>
</dbReference>
<proteinExistence type="predicted"/>
<organism evidence="2 3">
    <name type="scientific">Candidatus Spechtbacteria bacterium RIFCSPLOWO2_02_FULL_38_8</name>
    <dbReference type="NCBI Taxonomy" id="1802164"/>
    <lineage>
        <taxon>Bacteria</taxon>
        <taxon>Candidatus Spechtiibacteriota</taxon>
    </lineage>
</organism>
<dbReference type="CDD" id="cd02644">
    <property type="entry name" value="R3H_jag"/>
    <property type="match status" value="1"/>
</dbReference>
<accession>A0A1G2HKQ2</accession>
<dbReference type="SMART" id="SM00393">
    <property type="entry name" value="R3H"/>
    <property type="match status" value="1"/>
</dbReference>
<comment type="caution">
    <text evidence="2">The sequence shown here is derived from an EMBL/GenBank/DDBJ whole genome shotgun (WGS) entry which is preliminary data.</text>
</comment>
<dbReference type="Proteomes" id="UP000178509">
    <property type="component" value="Unassembled WGS sequence"/>
</dbReference>
<gene>
    <name evidence="2" type="ORF">A3H51_01055</name>
</gene>
<reference evidence="2 3" key="1">
    <citation type="journal article" date="2016" name="Nat. Commun.">
        <title>Thousands of microbial genomes shed light on interconnected biogeochemical processes in an aquifer system.</title>
        <authorList>
            <person name="Anantharaman K."/>
            <person name="Brown C.T."/>
            <person name="Hug L.A."/>
            <person name="Sharon I."/>
            <person name="Castelle C.J."/>
            <person name="Probst A.J."/>
            <person name="Thomas B.C."/>
            <person name="Singh A."/>
            <person name="Wilkins M.J."/>
            <person name="Karaoz U."/>
            <person name="Brodie E.L."/>
            <person name="Williams K.H."/>
            <person name="Hubbard S.S."/>
            <person name="Banfield J.F."/>
        </authorList>
    </citation>
    <scope>NUCLEOTIDE SEQUENCE [LARGE SCALE GENOMIC DNA]</scope>
</reference>
<dbReference type="InterPro" id="IPR036867">
    <property type="entry name" value="R3H_dom_sf"/>
</dbReference>
<dbReference type="PANTHER" id="PTHR35800:SF1">
    <property type="entry name" value="RNA-BINDING PROTEIN KHPB"/>
    <property type="match status" value="1"/>
</dbReference>
<dbReference type="InterPro" id="IPR039247">
    <property type="entry name" value="KhpB"/>
</dbReference>
<feature type="domain" description="R3H" evidence="1">
    <location>
        <begin position="87"/>
        <end position="153"/>
    </location>
</feature>